<comment type="caution">
    <text evidence="1">The sequence shown here is derived from an EMBL/GenBank/DDBJ whole genome shotgun (WGS) entry which is preliminary data.</text>
</comment>
<protein>
    <submittedName>
        <fullName evidence="1">Uncharacterized protein</fullName>
    </submittedName>
</protein>
<name>A0ABR8XXH3_9BACL</name>
<evidence type="ECO:0000313" key="1">
    <source>
        <dbReference type="EMBL" id="MBD8036635.1"/>
    </source>
</evidence>
<reference evidence="1 2" key="1">
    <citation type="submission" date="2020-08" db="EMBL/GenBank/DDBJ databases">
        <title>A Genomic Blueprint of the Chicken Gut Microbiome.</title>
        <authorList>
            <person name="Gilroy R."/>
            <person name="Ravi A."/>
            <person name="Getino M."/>
            <person name="Pursley I."/>
            <person name="Horton D.L."/>
            <person name="Alikhan N.-F."/>
            <person name="Baker D."/>
            <person name="Gharbi K."/>
            <person name="Hall N."/>
            <person name="Watson M."/>
            <person name="Adriaenssens E.M."/>
            <person name="Foster-Nyarko E."/>
            <person name="Jarju S."/>
            <person name="Secka A."/>
            <person name="Antonio M."/>
            <person name="Oren A."/>
            <person name="Chaudhuri R."/>
            <person name="La Ragione R.M."/>
            <person name="Hildebrand F."/>
            <person name="Pallen M.J."/>
        </authorList>
    </citation>
    <scope>NUCLEOTIDE SEQUENCE [LARGE SCALE GENOMIC DNA]</scope>
    <source>
        <strain evidence="1 2">A46</strain>
    </source>
</reference>
<dbReference type="EMBL" id="JACSPZ010000003">
    <property type="protein sequence ID" value="MBD8036635.1"/>
    <property type="molecule type" value="Genomic_DNA"/>
</dbReference>
<dbReference type="RefSeq" id="WP_191699622.1">
    <property type="nucleotide sequence ID" value="NZ_JACSPZ010000003.1"/>
</dbReference>
<sequence>MNPKQKKSNVLQLFVDRYKDIAEVEEEKLQLQTEVIAVYTELCLSTVLFKRNSELKSFNDSLFFKIVDSPLLDYLYKSRTQLLARGIREIYSLDLYTLKTVQERLIEFIDNNHINIDSPENSNNNDENSGDFVDYWANIINNKGK</sequence>
<dbReference type="Proteomes" id="UP000619101">
    <property type="component" value="Unassembled WGS sequence"/>
</dbReference>
<organism evidence="1 2">
    <name type="scientific">Solibacillus faecavium</name>
    <dbReference type="NCBI Taxonomy" id="2762221"/>
    <lineage>
        <taxon>Bacteria</taxon>
        <taxon>Bacillati</taxon>
        <taxon>Bacillota</taxon>
        <taxon>Bacilli</taxon>
        <taxon>Bacillales</taxon>
        <taxon>Caryophanaceae</taxon>
        <taxon>Solibacillus</taxon>
    </lineage>
</organism>
<gene>
    <name evidence="1" type="ORF">H9635_07765</name>
</gene>
<accession>A0ABR8XXH3</accession>
<proteinExistence type="predicted"/>
<evidence type="ECO:0000313" key="2">
    <source>
        <dbReference type="Proteomes" id="UP000619101"/>
    </source>
</evidence>
<keyword evidence="2" id="KW-1185">Reference proteome</keyword>